<evidence type="ECO:0000313" key="1">
    <source>
        <dbReference type="EMBL" id="PFV30802.1"/>
    </source>
</evidence>
<dbReference type="RefSeq" id="WP_098685832.1">
    <property type="nucleotide sequence ID" value="NZ_NVDU01000030.1"/>
</dbReference>
<dbReference type="Proteomes" id="UP000223366">
    <property type="component" value="Unassembled WGS sequence"/>
</dbReference>
<evidence type="ECO:0000313" key="2">
    <source>
        <dbReference type="Proteomes" id="UP000223366"/>
    </source>
</evidence>
<reference evidence="1 2" key="1">
    <citation type="submission" date="2017-09" db="EMBL/GenBank/DDBJ databases">
        <title>Large-scale bioinformatics analysis of Bacillus genomes uncovers conserved roles of natural products in bacterial physiology.</title>
        <authorList>
            <consortium name="Agbiome Team Llc"/>
            <person name="Bleich R.M."/>
            <person name="Grubbs K.J."/>
            <person name="Santa Maria K.C."/>
            <person name="Allen S.E."/>
            <person name="Farag S."/>
            <person name="Shank E.A."/>
            <person name="Bowers A."/>
        </authorList>
    </citation>
    <scope>NUCLEOTIDE SEQUENCE [LARGE SCALE GENOMIC DNA]</scope>
    <source>
        <strain evidence="1 2">AFS060060</strain>
    </source>
</reference>
<gene>
    <name evidence="1" type="ORF">COK99_14545</name>
</gene>
<comment type="caution">
    <text evidence="1">The sequence shown here is derived from an EMBL/GenBank/DDBJ whole genome shotgun (WGS) entry which is preliminary data.</text>
</comment>
<protein>
    <submittedName>
        <fullName evidence="1">Uncharacterized protein</fullName>
    </submittedName>
</protein>
<dbReference type="EMBL" id="NVDU01000030">
    <property type="protein sequence ID" value="PFV30802.1"/>
    <property type="molecule type" value="Genomic_DNA"/>
</dbReference>
<dbReference type="AlphaFoldDB" id="A0A9X7BNZ1"/>
<accession>A0A9X7BNZ1</accession>
<name>A0A9X7BNZ1_BACTU</name>
<sequence length="235" mass="27946">MGYYVIDPETNEEIHVSKWKIKYPDQDASCEVCNTDVYVRADATPNRQDHFAHYKHSNCPTIKDGRKKYEHLHPTEKDEENAKRIKREVVANLWPIYQKCKEIMKGNQKGNEAFLYKKEFKEMIDKADERNIWAYKGLTLKYVPYVLLVNYGVFSKKDLRKRKVHFVFDSLMSNYDDLWINSKVKQNIWRVYPDEQNSVEREQIDWDTSGLEPDYFINFITGISNEILEGKKVLS</sequence>
<organism evidence="1 2">
    <name type="scientific">Bacillus thuringiensis</name>
    <dbReference type="NCBI Taxonomy" id="1428"/>
    <lineage>
        <taxon>Bacteria</taxon>
        <taxon>Bacillati</taxon>
        <taxon>Bacillota</taxon>
        <taxon>Bacilli</taxon>
        <taxon>Bacillales</taxon>
        <taxon>Bacillaceae</taxon>
        <taxon>Bacillus</taxon>
        <taxon>Bacillus cereus group</taxon>
    </lineage>
</organism>
<proteinExistence type="predicted"/>